<evidence type="ECO:0000313" key="2">
    <source>
        <dbReference type="EMBL" id="CAG9807622.1"/>
    </source>
</evidence>
<proteinExistence type="predicted"/>
<dbReference type="Proteomes" id="UP001153620">
    <property type="component" value="Chromosome 3"/>
</dbReference>
<evidence type="ECO:0000256" key="1">
    <source>
        <dbReference type="SAM" id="Coils"/>
    </source>
</evidence>
<keyword evidence="1" id="KW-0175">Coiled coil</keyword>
<dbReference type="AlphaFoldDB" id="A0A9N9S2E9"/>
<gene>
    <name evidence="2" type="ORF">CHIRRI_LOCUS10468</name>
</gene>
<accession>A0A9N9S2E9</accession>
<organism evidence="2 3">
    <name type="scientific">Chironomus riparius</name>
    <dbReference type="NCBI Taxonomy" id="315576"/>
    <lineage>
        <taxon>Eukaryota</taxon>
        <taxon>Metazoa</taxon>
        <taxon>Ecdysozoa</taxon>
        <taxon>Arthropoda</taxon>
        <taxon>Hexapoda</taxon>
        <taxon>Insecta</taxon>
        <taxon>Pterygota</taxon>
        <taxon>Neoptera</taxon>
        <taxon>Endopterygota</taxon>
        <taxon>Diptera</taxon>
        <taxon>Nematocera</taxon>
        <taxon>Chironomoidea</taxon>
        <taxon>Chironomidae</taxon>
        <taxon>Chironominae</taxon>
        <taxon>Chironomus</taxon>
    </lineage>
</organism>
<evidence type="ECO:0000313" key="3">
    <source>
        <dbReference type="Proteomes" id="UP001153620"/>
    </source>
</evidence>
<name>A0A9N9S2E9_9DIPT</name>
<feature type="coiled-coil region" evidence="1">
    <location>
        <begin position="94"/>
        <end position="121"/>
    </location>
</feature>
<sequence length="167" mass="19423">MSIQRTPPPIQMPLQRPIPMLTDQIDDDDIQEELLTPKISIKRSNLKRAGDKIERSTDDLYECIMNLGSRLSTEFKSECTSIKEELTTKLDEKFAMLDTDMKEMNVKVKNLEESVNRNEKKLDQQGKIVNRLLQEKLQTKMEISGATIPYMNDKEKIKEEEQQEMTS</sequence>
<keyword evidence="3" id="KW-1185">Reference proteome</keyword>
<dbReference type="EMBL" id="OU895879">
    <property type="protein sequence ID" value="CAG9807622.1"/>
    <property type="molecule type" value="Genomic_DNA"/>
</dbReference>
<reference evidence="2" key="2">
    <citation type="submission" date="2022-10" db="EMBL/GenBank/DDBJ databases">
        <authorList>
            <consortium name="ENA_rothamsted_submissions"/>
            <consortium name="culmorum"/>
            <person name="King R."/>
        </authorList>
    </citation>
    <scope>NUCLEOTIDE SEQUENCE</scope>
</reference>
<reference evidence="2" key="1">
    <citation type="submission" date="2022-01" db="EMBL/GenBank/DDBJ databases">
        <authorList>
            <person name="King R."/>
        </authorList>
    </citation>
    <scope>NUCLEOTIDE SEQUENCE</scope>
</reference>
<protein>
    <submittedName>
        <fullName evidence="2">Uncharacterized protein</fullName>
    </submittedName>
</protein>